<reference evidence="3" key="2">
    <citation type="journal article" date="2021" name="PeerJ">
        <title>Extensive microbial diversity within the chicken gut microbiome revealed by metagenomics and culture.</title>
        <authorList>
            <person name="Gilroy R."/>
            <person name="Ravi A."/>
            <person name="Getino M."/>
            <person name="Pursley I."/>
            <person name="Horton D.L."/>
            <person name="Alikhan N.F."/>
            <person name="Baker D."/>
            <person name="Gharbi K."/>
            <person name="Hall N."/>
            <person name="Watson M."/>
            <person name="Adriaenssens E.M."/>
            <person name="Foster-Nyarko E."/>
            <person name="Jarju S."/>
            <person name="Secka A."/>
            <person name="Antonio M."/>
            <person name="Oren A."/>
            <person name="Chaudhuri R.R."/>
            <person name="La Ragione R."/>
            <person name="Hildebrand F."/>
            <person name="Pallen M.J."/>
        </authorList>
    </citation>
    <scope>NUCLEOTIDE SEQUENCE</scope>
    <source>
        <strain evidence="3">CHK199-13235</strain>
    </source>
</reference>
<reference evidence="3" key="1">
    <citation type="submission" date="2020-10" db="EMBL/GenBank/DDBJ databases">
        <authorList>
            <person name="Gilroy R."/>
        </authorList>
    </citation>
    <scope>NUCLEOTIDE SEQUENCE</scope>
    <source>
        <strain evidence="3">CHK199-13235</strain>
    </source>
</reference>
<dbReference type="EMBL" id="DVJP01000066">
    <property type="protein sequence ID" value="HIS77064.1"/>
    <property type="molecule type" value="Genomic_DNA"/>
</dbReference>
<dbReference type="PANTHER" id="PTHR47505:SF1">
    <property type="entry name" value="DNA UTILIZATION PROTEIN YHGH"/>
    <property type="match status" value="1"/>
</dbReference>
<gene>
    <name evidence="3" type="ORF">IAB51_09725</name>
</gene>
<comment type="caution">
    <text evidence="3">The sequence shown here is derived from an EMBL/GenBank/DDBJ whole genome shotgun (WGS) entry which is preliminary data.</text>
</comment>
<dbReference type="CDD" id="cd06223">
    <property type="entry name" value="PRTases_typeI"/>
    <property type="match status" value="1"/>
</dbReference>
<dbReference type="InterPro" id="IPR000836">
    <property type="entry name" value="PRTase_dom"/>
</dbReference>
<proteinExistence type="inferred from homology"/>
<dbReference type="SUPFAM" id="SSF53271">
    <property type="entry name" value="PRTase-like"/>
    <property type="match status" value="1"/>
</dbReference>
<sequence length="219" mass="24453">MKIPKYFWTLFFPKQCPFCGRLIPREERCCKECGPALPWLKTPWNLPGLDGLFAPFSYEGLAENAVRQLKFQGKTGRARSLAPYLAETLNGAQFDCIVPVPMYWKGLRKRGYNQAALLARFLGEETGMPVCPALRKCRDTAQQHTLHARERRKNLQGAYRVRKGISLKGKSLLLCDDVVTTGSTLLEAAQTLRDAGAARVYAVTVCKTARRGDMPGEVG</sequence>
<dbReference type="InterPro" id="IPR029057">
    <property type="entry name" value="PRTase-like"/>
</dbReference>
<dbReference type="Proteomes" id="UP000824002">
    <property type="component" value="Unassembled WGS sequence"/>
</dbReference>
<evidence type="ECO:0000313" key="4">
    <source>
        <dbReference type="Proteomes" id="UP000824002"/>
    </source>
</evidence>
<organism evidence="3 4">
    <name type="scientific">Candidatus Merdivicinus excrementipullorum</name>
    <dbReference type="NCBI Taxonomy" id="2840867"/>
    <lineage>
        <taxon>Bacteria</taxon>
        <taxon>Bacillati</taxon>
        <taxon>Bacillota</taxon>
        <taxon>Clostridia</taxon>
        <taxon>Eubacteriales</taxon>
        <taxon>Oscillospiraceae</taxon>
        <taxon>Oscillospiraceae incertae sedis</taxon>
        <taxon>Candidatus Merdivicinus</taxon>
    </lineage>
</organism>
<evidence type="ECO:0000256" key="1">
    <source>
        <dbReference type="ARBA" id="ARBA00008007"/>
    </source>
</evidence>
<dbReference type="InterPro" id="IPR051910">
    <property type="entry name" value="ComF/GntX_DNA_util-trans"/>
</dbReference>
<name>A0A9D1JZX2_9FIRM</name>
<accession>A0A9D1JZX2</accession>
<feature type="domain" description="Phosphoribosyltransferase" evidence="2">
    <location>
        <begin position="151"/>
        <end position="211"/>
    </location>
</feature>
<evidence type="ECO:0000313" key="3">
    <source>
        <dbReference type="EMBL" id="HIS77064.1"/>
    </source>
</evidence>
<dbReference type="PANTHER" id="PTHR47505">
    <property type="entry name" value="DNA UTILIZATION PROTEIN YHGH"/>
    <property type="match status" value="1"/>
</dbReference>
<dbReference type="AlphaFoldDB" id="A0A9D1JZX2"/>
<comment type="similarity">
    <text evidence="1">Belongs to the ComF/GntX family.</text>
</comment>
<protein>
    <submittedName>
        <fullName evidence="3">ComF family protein</fullName>
    </submittedName>
</protein>
<evidence type="ECO:0000259" key="2">
    <source>
        <dbReference type="Pfam" id="PF00156"/>
    </source>
</evidence>
<dbReference type="Gene3D" id="3.40.50.2020">
    <property type="match status" value="1"/>
</dbReference>
<dbReference type="Pfam" id="PF00156">
    <property type="entry name" value="Pribosyltran"/>
    <property type="match status" value="1"/>
</dbReference>